<dbReference type="EMBL" id="QCYK01000003">
    <property type="protein sequence ID" value="PUZ22860.1"/>
    <property type="molecule type" value="Genomic_DNA"/>
</dbReference>
<comment type="caution">
    <text evidence="3">The sequence shown here is derived from an EMBL/GenBank/DDBJ whole genome shotgun (WGS) entry which is preliminary data.</text>
</comment>
<keyword evidence="4" id="KW-1185">Reference proteome</keyword>
<dbReference type="InterPro" id="IPR037524">
    <property type="entry name" value="PA14/GLEYA"/>
</dbReference>
<dbReference type="SMART" id="SM00758">
    <property type="entry name" value="PA14"/>
    <property type="match status" value="1"/>
</dbReference>
<keyword evidence="1" id="KW-0812">Transmembrane</keyword>
<feature type="domain" description="PA14" evidence="2">
    <location>
        <begin position="658"/>
        <end position="816"/>
    </location>
</feature>
<feature type="transmembrane region" description="Helical" evidence="1">
    <location>
        <begin position="12"/>
        <end position="31"/>
    </location>
</feature>
<sequence>MILAFSEKRKKAIAWMMLGMIYFETVVPPVAMGAGRRYAPAVKEVVTTAIGSYFTSSRRVVRETGSVAGLRPEKKAMGMPPKTEDLGGPTQPEMTAFTPVGADKMVDLFSGDFSYNIPLMDVGGYPIALGYNSGITMDQEASWVGLGWNINPGTITRNLRGLPDDFNGMDSVMKTAHVKDNKTWGATAGADLEIMGFKNPPKLPNGDSLNISLGLSGSLGLFYNTYRGYGIESSFGANISAGSKTTGKLTAGLSVTNNSQEGITLSPSLGYSYAAKNAEENGGFSGSLSTSLSYNTRSGMKALSFSGGINYYRGSDRIQKAQEDVAAKNSSASFAERTVGGFSQIGTVMSSAITYAYPTFTPTINLPYTSKMMTFTAKVGWSEKVVHPSLFVSGYFTTQKIADEDTTMYLPAFGYMNFQNAGSNASALMDFNREREIAYRESPPVPAIAIPGYTYDVFTMSGEGTGGSFRPYRSDIGYVFDHYMKTHDQSDRYSGDVGFGDILHVGADLDYTRAYTETGPWKANNPLALTAAFTKSDRDYEAVYLKNPGETTVNPRTYYDALGGDDVVAPKLFQASKSSLITTTNLLTRYANGKKKGEVNLAGGNAIKGPRDKRSQVISYLTAGEASVVGLDKYIENYGVNKFTIQDCSMKPPMEEETSPHGIVVEYYARENFNKYLFSTNTDTVFNFWDRGAWSQKMLQPDENGKNGGLEHFSAKLYTRIKVPETRDYDLYVNGDDGIRVTLNDSLIHNSFYDHSVFTKNGKNDDSVYRVYLEAGKYYNLKIDYYNKTKYAQLYFHVTRNGSYINDGSVFYLPVNVDSFIMTHPDTTALVKEKRVNEFRRGNHISEIDVLNADGRRYVYGIPVYNLLQKEKTFAVDHNRGNVQEGTVAYNPVDATTGNTNGTDGYYQDEEMPAYAHSFLLTGVLSPDYVDVTGNGISDDDLGSAVKFKYTKTAGLYNTYNWRTPYVTAPLTAGYNEGLRSDTRDDKASYVYGEKELWYLNSIESKNMVATFLLEDRLDQIPMNEDGTKNASNHAAKRLKEIALYTKADFLKGDTTHPVKKVHFEYSYELCKGINKPVNDSGKLTLKSVWFEYNGNKKGKRNAYVFNYNNQNPNYNAKSFDRWGNFKDPLQNPGSSAQNLITNAEYPYSLQDSVKAALNAPAWTLDSIILPSGGRIKVTYEADDYGYVQNLRATAMMKIRGFSVAAPTTLSDLSNHLYDANENEYVAVSVPDAVSSKQDVYNKYLYGLNRDIYFRLNVKMPSDKFGSGYEMIPCYASLDPGNYGMIDAHTIWFKINGVDNKGNEPGTYSPLSKTAIQFLRNNLPSKAYPGSDVGDDLDGVAAVKMLYAMSQNVMEMFRNFDKMTRSRNAVQQIDTSRSVVRLAVPDYKKYGGGLRVKRIVIYDNWNAMTKQKESTYGTEYQYTTIKEINGVKQEISSGVAVYEPILGGEENPWHQPVEYEEQSAKLGPVTMGYIEKPFGESFFPGASVGYSTVRTHSIKTKNTRSANGFEETNFYTSYDFPIITDYSLLDPETKLVYRPKLSNFLKINAAHHLVMSQGFKVELNDMNGKVRSQATYAEGETDPDKALSKTTTYYKVDDQNATFKHLNNTVFAMDKTGHIDTVAQVGKELELMMDMREERSVTNGLNCEVNVDIFSFGIPPVLGIPSLYVIPTNEENIYRSVAATKVITRHGIVDSVVAVDKGSKVVTHNLLFDAETGSVILSDAQNEFGDPIYSFQYPAGWAYDGMAGAYRNIDVIIDHANIRDGKLVPATGMAKDTSYFASGDEILVYTHNVVAGDVCNPVLATFPGTDKIWAIDANALVKQSTPNLFFMKQDGKPYTGNDVTLKIIRSGRRNIAGTAGAVTMLANPLMRSAGGYQLKIDNNSKVISAAVTQYQQNWQVEDKKKSKVECANN</sequence>
<dbReference type="Proteomes" id="UP000244450">
    <property type="component" value="Unassembled WGS sequence"/>
</dbReference>
<evidence type="ECO:0000256" key="1">
    <source>
        <dbReference type="SAM" id="Phobius"/>
    </source>
</evidence>
<evidence type="ECO:0000259" key="2">
    <source>
        <dbReference type="PROSITE" id="PS51820"/>
    </source>
</evidence>
<dbReference type="PROSITE" id="PS51820">
    <property type="entry name" value="PA14"/>
    <property type="match status" value="1"/>
</dbReference>
<accession>A0A2T7BCW8</accession>
<proteinExistence type="predicted"/>
<organism evidence="3 4">
    <name type="scientific">Chitinophaga parva</name>
    <dbReference type="NCBI Taxonomy" id="2169414"/>
    <lineage>
        <taxon>Bacteria</taxon>
        <taxon>Pseudomonadati</taxon>
        <taxon>Bacteroidota</taxon>
        <taxon>Chitinophagia</taxon>
        <taxon>Chitinophagales</taxon>
        <taxon>Chitinophagaceae</taxon>
        <taxon>Chitinophaga</taxon>
    </lineage>
</organism>
<gene>
    <name evidence="3" type="ORF">DCC81_20790</name>
</gene>
<name>A0A2T7BCW8_9BACT</name>
<evidence type="ECO:0000313" key="4">
    <source>
        <dbReference type="Proteomes" id="UP000244450"/>
    </source>
</evidence>
<dbReference type="SUPFAM" id="SSF56988">
    <property type="entry name" value="Anthrax protective antigen"/>
    <property type="match status" value="1"/>
</dbReference>
<dbReference type="OrthoDB" id="9814627at2"/>
<dbReference type="Pfam" id="PF07691">
    <property type="entry name" value="PA14"/>
    <property type="match status" value="1"/>
</dbReference>
<reference evidence="3 4" key="1">
    <citation type="submission" date="2018-04" db="EMBL/GenBank/DDBJ databases">
        <title>Chitinophaga fuyangensis sp. nov., isolated from soil in a chemical factory.</title>
        <authorList>
            <person name="Chen K."/>
        </authorList>
    </citation>
    <scope>NUCLEOTIDE SEQUENCE [LARGE SCALE GENOMIC DNA]</scope>
    <source>
        <strain evidence="3 4">LY-1</strain>
    </source>
</reference>
<keyword evidence="1" id="KW-0472">Membrane</keyword>
<dbReference type="RefSeq" id="WP_108688604.1">
    <property type="nucleotide sequence ID" value="NZ_QCYK01000003.1"/>
</dbReference>
<keyword evidence="1" id="KW-1133">Transmembrane helix</keyword>
<protein>
    <recommendedName>
        <fullName evidence="2">PA14 domain-containing protein</fullName>
    </recommendedName>
</protein>
<dbReference type="Gene3D" id="3.90.182.10">
    <property type="entry name" value="Toxin - Anthrax Protective Antigen,domain 1"/>
    <property type="match status" value="1"/>
</dbReference>
<dbReference type="InterPro" id="IPR011658">
    <property type="entry name" value="PA14_dom"/>
</dbReference>
<evidence type="ECO:0000313" key="3">
    <source>
        <dbReference type="EMBL" id="PUZ22860.1"/>
    </source>
</evidence>